<evidence type="ECO:0000256" key="1">
    <source>
        <dbReference type="SAM" id="Phobius"/>
    </source>
</evidence>
<comment type="caution">
    <text evidence="2">The sequence shown here is derived from an EMBL/GenBank/DDBJ whole genome shotgun (WGS) entry which is preliminary data.</text>
</comment>
<proteinExistence type="predicted"/>
<keyword evidence="1" id="KW-0812">Transmembrane</keyword>
<dbReference type="Proteomes" id="UP001301350">
    <property type="component" value="Unassembled WGS sequence"/>
</dbReference>
<sequence>MSGKDSLIQFFRHTLSREPAVWPLVAIVATGMTWGIYCGQNGLRHFPEVVIKRDREWREARGAGYVPPERMPDADPVRRFLSRVSSWGPWAKP</sequence>
<keyword evidence="1" id="KW-1133">Transmembrane helix</keyword>
<protein>
    <submittedName>
        <fullName evidence="2">Uncharacterized protein</fullName>
    </submittedName>
</protein>
<dbReference type="Pfam" id="PF06522">
    <property type="entry name" value="B12D"/>
    <property type="match status" value="1"/>
</dbReference>
<dbReference type="InterPro" id="IPR010530">
    <property type="entry name" value="B12D"/>
</dbReference>
<keyword evidence="1" id="KW-0472">Membrane</keyword>
<accession>A0AAV9IVE1</accession>
<evidence type="ECO:0000313" key="3">
    <source>
        <dbReference type="Proteomes" id="UP001301350"/>
    </source>
</evidence>
<keyword evidence="3" id="KW-1185">Reference proteome</keyword>
<name>A0AAV9IVE1_CYACA</name>
<evidence type="ECO:0000313" key="2">
    <source>
        <dbReference type="EMBL" id="KAK4536227.1"/>
    </source>
</evidence>
<dbReference type="EMBL" id="JANCYW010000007">
    <property type="protein sequence ID" value="KAK4536227.1"/>
    <property type="molecule type" value="Genomic_DNA"/>
</dbReference>
<gene>
    <name evidence="2" type="ORF">CDCA_CDCA07G2252</name>
</gene>
<reference evidence="2 3" key="1">
    <citation type="submission" date="2022-07" db="EMBL/GenBank/DDBJ databases">
        <title>Genome-wide signatures of adaptation to extreme environments.</title>
        <authorList>
            <person name="Cho C.H."/>
            <person name="Yoon H.S."/>
        </authorList>
    </citation>
    <scope>NUCLEOTIDE SEQUENCE [LARGE SCALE GENOMIC DNA]</scope>
    <source>
        <strain evidence="2 3">DBV 063 E5</strain>
    </source>
</reference>
<feature type="transmembrane region" description="Helical" evidence="1">
    <location>
        <begin position="20"/>
        <end position="37"/>
    </location>
</feature>
<organism evidence="2 3">
    <name type="scientific">Cyanidium caldarium</name>
    <name type="common">Red alga</name>
    <dbReference type="NCBI Taxonomy" id="2771"/>
    <lineage>
        <taxon>Eukaryota</taxon>
        <taxon>Rhodophyta</taxon>
        <taxon>Bangiophyceae</taxon>
        <taxon>Cyanidiales</taxon>
        <taxon>Cyanidiaceae</taxon>
        <taxon>Cyanidium</taxon>
    </lineage>
</organism>
<dbReference type="AlphaFoldDB" id="A0AAV9IVE1"/>